<evidence type="ECO:0000259" key="7">
    <source>
        <dbReference type="PROSITE" id="PS50011"/>
    </source>
</evidence>
<dbReference type="Proteomes" id="UP001567538">
    <property type="component" value="Unassembled WGS sequence"/>
</dbReference>
<reference evidence="8 9" key="1">
    <citation type="submission" date="2024-06" db="EMBL/GenBank/DDBJ databases">
        <title>A chromosome level genome sequence of Diviner's sage (Salvia divinorum).</title>
        <authorList>
            <person name="Ford S.A."/>
            <person name="Ro D.-K."/>
            <person name="Ness R.W."/>
            <person name="Phillips M.A."/>
        </authorList>
    </citation>
    <scope>NUCLEOTIDE SEQUENCE [LARGE SCALE GENOMIC DNA]</scope>
    <source>
        <strain evidence="8">SAF-2024a</strain>
        <tissue evidence="8">Leaf</tissue>
    </source>
</reference>
<proteinExistence type="inferred from homology"/>
<organism evidence="8 9">
    <name type="scientific">Salvia divinorum</name>
    <name type="common">Maria pastora</name>
    <name type="synonym">Diviner's sage</name>
    <dbReference type="NCBI Taxonomy" id="28513"/>
    <lineage>
        <taxon>Eukaryota</taxon>
        <taxon>Viridiplantae</taxon>
        <taxon>Streptophyta</taxon>
        <taxon>Embryophyta</taxon>
        <taxon>Tracheophyta</taxon>
        <taxon>Spermatophyta</taxon>
        <taxon>Magnoliopsida</taxon>
        <taxon>eudicotyledons</taxon>
        <taxon>Gunneridae</taxon>
        <taxon>Pentapetalae</taxon>
        <taxon>asterids</taxon>
        <taxon>lamiids</taxon>
        <taxon>Lamiales</taxon>
        <taxon>Lamiaceae</taxon>
        <taxon>Nepetoideae</taxon>
        <taxon>Mentheae</taxon>
        <taxon>Salviinae</taxon>
        <taxon>Salvia</taxon>
        <taxon>Salvia subgen. Calosphace</taxon>
    </lineage>
</organism>
<gene>
    <name evidence="8" type="ORF">AAHA92_03553</name>
</gene>
<dbReference type="GO" id="GO:0005524">
    <property type="term" value="F:ATP binding"/>
    <property type="evidence" value="ECO:0007669"/>
    <property type="project" value="UniProtKB-KW"/>
</dbReference>
<keyword evidence="6" id="KW-0067">ATP-binding</keyword>
<sequence>MVDYVLQEVINHGSFGVVYKARDKATGETVAIKEELQGLSDSTKMEIRILDSLAPHPNIVEFKKVVLDGSDIFVVMEHVDSDLVKLREQMGTPFPPKLMKTLIFEILKGVAFLHENGVMHRDLKPANVLYGGEGRVKICDFGLAAPVGAPWGRGVGTRIYKAPETLFEWEGCAGEVDIWSVGCMMAQFVLDAPLFNGRSDEHQLQCIQRVLRGRTNPIRLIISIFGETRLSESGLNLLERLLAYYPCDRISARDALDHPWFTED</sequence>
<dbReference type="EMBL" id="JBEAFC010000002">
    <property type="protein sequence ID" value="KAL1568152.1"/>
    <property type="molecule type" value="Genomic_DNA"/>
</dbReference>
<evidence type="ECO:0000313" key="9">
    <source>
        <dbReference type="Proteomes" id="UP001567538"/>
    </source>
</evidence>
<evidence type="ECO:0000256" key="5">
    <source>
        <dbReference type="ARBA" id="ARBA00022777"/>
    </source>
</evidence>
<dbReference type="Gene3D" id="3.30.200.20">
    <property type="entry name" value="Phosphorylase Kinase, domain 1"/>
    <property type="match status" value="1"/>
</dbReference>
<keyword evidence="4" id="KW-0547">Nucleotide-binding</keyword>
<dbReference type="SMART" id="SM00220">
    <property type="entry name" value="S_TKc"/>
    <property type="match status" value="1"/>
</dbReference>
<dbReference type="PANTHER" id="PTHR24056:SF107">
    <property type="entry name" value="CYCLIN-DEPENDENT KINASE 11A-RELATED"/>
    <property type="match status" value="1"/>
</dbReference>
<dbReference type="InterPro" id="IPR000719">
    <property type="entry name" value="Prot_kinase_dom"/>
</dbReference>
<keyword evidence="2" id="KW-0723">Serine/threonine-protein kinase</keyword>
<dbReference type="GO" id="GO:0004693">
    <property type="term" value="F:cyclin-dependent protein serine/threonine kinase activity"/>
    <property type="evidence" value="ECO:0007669"/>
    <property type="project" value="UniProtKB-EC"/>
</dbReference>
<dbReference type="EC" id="2.7.11.22" evidence="8"/>
<name>A0ABD1II40_SALDI</name>
<evidence type="ECO:0000256" key="3">
    <source>
        <dbReference type="ARBA" id="ARBA00022679"/>
    </source>
</evidence>
<dbReference type="InterPro" id="IPR008271">
    <property type="entry name" value="Ser/Thr_kinase_AS"/>
</dbReference>
<dbReference type="Pfam" id="PF00069">
    <property type="entry name" value="Pkinase"/>
    <property type="match status" value="1"/>
</dbReference>
<dbReference type="SUPFAM" id="SSF56112">
    <property type="entry name" value="Protein kinase-like (PK-like)"/>
    <property type="match status" value="1"/>
</dbReference>
<feature type="domain" description="Protein kinase" evidence="7">
    <location>
        <begin position="4"/>
        <end position="261"/>
    </location>
</feature>
<dbReference type="InterPro" id="IPR011009">
    <property type="entry name" value="Kinase-like_dom_sf"/>
</dbReference>
<dbReference type="PROSITE" id="PS50011">
    <property type="entry name" value="PROTEIN_KINASE_DOM"/>
    <property type="match status" value="1"/>
</dbReference>
<evidence type="ECO:0000256" key="6">
    <source>
        <dbReference type="ARBA" id="ARBA00022840"/>
    </source>
</evidence>
<dbReference type="AlphaFoldDB" id="A0ABD1II40"/>
<evidence type="ECO:0000256" key="2">
    <source>
        <dbReference type="ARBA" id="ARBA00022527"/>
    </source>
</evidence>
<dbReference type="Gene3D" id="1.10.510.10">
    <property type="entry name" value="Transferase(Phosphotransferase) domain 1"/>
    <property type="match status" value="1"/>
</dbReference>
<keyword evidence="9" id="KW-1185">Reference proteome</keyword>
<protein>
    <submittedName>
        <fullName evidence="8">Cyclin-dependent kinase</fullName>
        <ecNumber evidence="8">2.7.11.22</ecNumber>
    </submittedName>
</protein>
<dbReference type="PANTHER" id="PTHR24056">
    <property type="entry name" value="CELL DIVISION PROTEIN KINASE"/>
    <property type="match status" value="1"/>
</dbReference>
<comment type="similarity">
    <text evidence="1">Belongs to the protein kinase superfamily. CMGC Ser/Thr protein kinase family. CDC2/CDKX subfamily.</text>
</comment>
<keyword evidence="3 8" id="KW-0808">Transferase</keyword>
<comment type="caution">
    <text evidence="8">The sequence shown here is derived from an EMBL/GenBank/DDBJ whole genome shotgun (WGS) entry which is preliminary data.</text>
</comment>
<keyword evidence="5 8" id="KW-0418">Kinase</keyword>
<evidence type="ECO:0000256" key="4">
    <source>
        <dbReference type="ARBA" id="ARBA00022741"/>
    </source>
</evidence>
<dbReference type="PROSITE" id="PS00108">
    <property type="entry name" value="PROTEIN_KINASE_ST"/>
    <property type="match status" value="1"/>
</dbReference>
<evidence type="ECO:0000256" key="1">
    <source>
        <dbReference type="ARBA" id="ARBA00006485"/>
    </source>
</evidence>
<evidence type="ECO:0000313" key="8">
    <source>
        <dbReference type="EMBL" id="KAL1568152.1"/>
    </source>
</evidence>
<dbReference type="InterPro" id="IPR050108">
    <property type="entry name" value="CDK"/>
</dbReference>
<accession>A0ABD1II40</accession>